<evidence type="ECO:0000256" key="1">
    <source>
        <dbReference type="ARBA" id="ARBA00023015"/>
    </source>
</evidence>
<organism evidence="4 5">
    <name type="scientific">Bifidobacterium adolescentis</name>
    <dbReference type="NCBI Taxonomy" id="1680"/>
    <lineage>
        <taxon>Bacteria</taxon>
        <taxon>Bacillati</taxon>
        <taxon>Actinomycetota</taxon>
        <taxon>Actinomycetes</taxon>
        <taxon>Bifidobacteriales</taxon>
        <taxon>Bifidobacteriaceae</taxon>
        <taxon>Bifidobacterium</taxon>
    </lineage>
</organism>
<dbReference type="Proteomes" id="UP000470200">
    <property type="component" value="Unassembled WGS sequence"/>
</dbReference>
<dbReference type="EMBL" id="WDIP01000012">
    <property type="protein sequence ID" value="KAB5883039.1"/>
    <property type="molecule type" value="Genomic_DNA"/>
</dbReference>
<dbReference type="PANTHER" id="PTHR44688:SF16">
    <property type="entry name" value="DNA-BINDING TRANSCRIPTIONAL ACTIVATOR DEVR_DOSR"/>
    <property type="match status" value="1"/>
</dbReference>
<keyword evidence="2" id="KW-0238">DNA-binding</keyword>
<sequence length="205" mass="23171">MSRSKDSTSLGIVYSDPLALWALDFLIRRQHAPLDIIWTYSSGKEVLQNIDNFEHPQAMLIDLDLLDINYSILSRRIKLIDSNIGTVGIAASLPQESLEARNTSQINLIVHKKDSIEEIIRAVGSVSNHPKLMHWTSKDQASPLSKKELQIIRMTARGFTYASIGRQLHISEQTVKTYIRRSYIKLGVHTRSECVALCSSQGWLI</sequence>
<dbReference type="PROSITE" id="PS00622">
    <property type="entry name" value="HTH_LUXR_1"/>
    <property type="match status" value="1"/>
</dbReference>
<dbReference type="RefSeq" id="WP_130082335.1">
    <property type="nucleotide sequence ID" value="NZ_RCXE01000006.1"/>
</dbReference>
<dbReference type="CDD" id="cd06170">
    <property type="entry name" value="LuxR_C_like"/>
    <property type="match status" value="1"/>
</dbReference>
<dbReference type="SMART" id="SM00421">
    <property type="entry name" value="HTH_LUXR"/>
    <property type="match status" value="1"/>
</dbReference>
<dbReference type="InterPro" id="IPR016032">
    <property type="entry name" value="Sig_transdc_resp-reg_C-effctor"/>
</dbReference>
<comment type="caution">
    <text evidence="4">The sequence shown here is derived from an EMBL/GenBank/DDBJ whole genome shotgun (WGS) entry which is preliminary data.</text>
</comment>
<dbReference type="SUPFAM" id="SSF46894">
    <property type="entry name" value="C-terminal effector domain of the bipartite response regulators"/>
    <property type="match status" value="1"/>
</dbReference>
<gene>
    <name evidence="4" type="ORF">GA629_09350</name>
</gene>
<dbReference type="PRINTS" id="PR00038">
    <property type="entry name" value="HTHLUXR"/>
</dbReference>
<dbReference type="Gene3D" id="3.40.50.2300">
    <property type="match status" value="1"/>
</dbReference>
<dbReference type="PROSITE" id="PS50043">
    <property type="entry name" value="HTH_LUXR_2"/>
    <property type="match status" value="1"/>
</dbReference>
<proteinExistence type="predicted"/>
<dbReference type="InterPro" id="IPR000792">
    <property type="entry name" value="Tscrpt_reg_LuxR_C"/>
</dbReference>
<dbReference type="PANTHER" id="PTHR44688">
    <property type="entry name" value="DNA-BINDING TRANSCRIPTIONAL ACTIVATOR DEVR_DOSR"/>
    <property type="match status" value="1"/>
</dbReference>
<keyword evidence="3" id="KW-0804">Transcription</keyword>
<dbReference type="AlphaFoldDB" id="A0A6A2RBN7"/>
<evidence type="ECO:0000313" key="4">
    <source>
        <dbReference type="EMBL" id="KAB5883039.1"/>
    </source>
</evidence>
<evidence type="ECO:0000313" key="5">
    <source>
        <dbReference type="Proteomes" id="UP000470200"/>
    </source>
</evidence>
<reference evidence="4 5" key="1">
    <citation type="journal article" date="2019" name="Nat. Med.">
        <title>A library of human gut bacterial isolates paired with longitudinal multiomics data enables mechanistic microbiome research.</title>
        <authorList>
            <person name="Poyet M."/>
            <person name="Groussin M."/>
            <person name="Gibbons S.M."/>
            <person name="Avila-Pacheco J."/>
            <person name="Jiang X."/>
            <person name="Kearney S.M."/>
            <person name="Perrotta A.R."/>
            <person name="Berdy B."/>
            <person name="Zhao S."/>
            <person name="Lieberman T.D."/>
            <person name="Swanson P.K."/>
            <person name="Smith M."/>
            <person name="Roesemann S."/>
            <person name="Alexander J.E."/>
            <person name="Rich S.A."/>
            <person name="Livny J."/>
            <person name="Vlamakis H."/>
            <person name="Clish C."/>
            <person name="Bullock K."/>
            <person name="Deik A."/>
            <person name="Scott J."/>
            <person name="Pierce K.A."/>
            <person name="Xavier R.J."/>
            <person name="Alm E.J."/>
        </authorList>
    </citation>
    <scope>NUCLEOTIDE SEQUENCE [LARGE SCALE GENOMIC DNA]</scope>
    <source>
        <strain evidence="4 5">BIOML-A105</strain>
    </source>
</reference>
<keyword evidence="1" id="KW-0805">Transcription regulation</keyword>
<dbReference type="GO" id="GO:0003677">
    <property type="term" value="F:DNA binding"/>
    <property type="evidence" value="ECO:0007669"/>
    <property type="project" value="UniProtKB-KW"/>
</dbReference>
<evidence type="ECO:0000256" key="2">
    <source>
        <dbReference type="ARBA" id="ARBA00023125"/>
    </source>
</evidence>
<dbReference type="GO" id="GO:0006355">
    <property type="term" value="P:regulation of DNA-templated transcription"/>
    <property type="evidence" value="ECO:0007669"/>
    <property type="project" value="InterPro"/>
</dbReference>
<dbReference type="Pfam" id="PF00196">
    <property type="entry name" value="GerE"/>
    <property type="match status" value="1"/>
</dbReference>
<protein>
    <submittedName>
        <fullName evidence="4">Response regulator transcription factor</fullName>
    </submittedName>
</protein>
<evidence type="ECO:0000256" key="3">
    <source>
        <dbReference type="ARBA" id="ARBA00023163"/>
    </source>
</evidence>
<name>A0A6A2RBN7_BIFAD</name>
<accession>A0A6A2RBN7</accession>